<dbReference type="Proteomes" id="UP001171620">
    <property type="component" value="Unassembled WGS sequence"/>
</dbReference>
<organism evidence="1 2">
    <name type="scientific">Burkholderia vietnamiensis</name>
    <dbReference type="NCBI Taxonomy" id="60552"/>
    <lineage>
        <taxon>Bacteria</taxon>
        <taxon>Pseudomonadati</taxon>
        <taxon>Pseudomonadota</taxon>
        <taxon>Betaproteobacteria</taxon>
        <taxon>Burkholderiales</taxon>
        <taxon>Burkholderiaceae</taxon>
        <taxon>Burkholderia</taxon>
        <taxon>Burkholderia cepacia complex</taxon>
    </lineage>
</organism>
<evidence type="ECO:0000313" key="1">
    <source>
        <dbReference type="EMBL" id="MDN7799428.1"/>
    </source>
</evidence>
<dbReference type="RefSeq" id="WP_117337762.1">
    <property type="nucleotide sequence ID" value="NZ_JAUJRV010000046.1"/>
</dbReference>
<protein>
    <submittedName>
        <fullName evidence="1">Uncharacterized protein</fullName>
    </submittedName>
</protein>
<dbReference type="EMBL" id="JAUJRV010000046">
    <property type="protein sequence ID" value="MDN7799428.1"/>
    <property type="molecule type" value="Genomic_DNA"/>
</dbReference>
<name>A0AAW7TF66_BURVI</name>
<comment type="caution">
    <text evidence="1">The sequence shown here is derived from an EMBL/GenBank/DDBJ whole genome shotgun (WGS) entry which is preliminary data.</text>
</comment>
<evidence type="ECO:0000313" key="2">
    <source>
        <dbReference type="Proteomes" id="UP001171620"/>
    </source>
</evidence>
<proteinExistence type="predicted"/>
<dbReference type="AlphaFoldDB" id="A0AAW7TF66"/>
<accession>A0AAW7TF66</accession>
<gene>
    <name evidence="1" type="ORF">QZM33_31305</name>
</gene>
<reference evidence="1" key="1">
    <citation type="submission" date="2023-07" db="EMBL/GenBank/DDBJ databases">
        <title>A collection of bacterial strains from the Burkholderia cepacia Research Laboratory and Repository.</title>
        <authorList>
            <person name="Lipuma J."/>
            <person name="Spilker T."/>
            <person name="Caverly L."/>
        </authorList>
    </citation>
    <scope>NUCLEOTIDE SEQUENCE</scope>
    <source>
        <strain evidence="1">AU44268</strain>
    </source>
</reference>
<sequence length="146" mass="15971">MNGVETSVRRALAAHFVYLDELLAKTQAACGVARTSRLFYRYELDVPQAGLAAVLEGVARFRRQLDTFGSRWGLDLPAEKVLSSHALAVDLQFLDIALEEMSPSSLSGYGPLGDDFVLDYELLQQALRAEIGTITEALAQRPRAGT</sequence>